<protein>
    <recommendedName>
        <fullName evidence="3">DUF1918 domain-containing protein</fullName>
    </recommendedName>
</protein>
<name>A0ABW1M213_9ACTN</name>
<dbReference type="RefSeq" id="WP_386399569.1">
    <property type="nucleotide sequence ID" value="NZ_JBHSPT010000045.1"/>
</dbReference>
<dbReference type="Proteomes" id="UP001596242">
    <property type="component" value="Unassembled WGS sequence"/>
</dbReference>
<sequence>MPTDHPEDPVGEVVMITANGGVMVKFPLAGAEVYSPDELTRAASEAE</sequence>
<organism evidence="1 2">
    <name type="scientific">Streptomyces pratens</name>
    <dbReference type="NCBI Taxonomy" id="887456"/>
    <lineage>
        <taxon>Bacteria</taxon>
        <taxon>Bacillati</taxon>
        <taxon>Actinomycetota</taxon>
        <taxon>Actinomycetes</taxon>
        <taxon>Kitasatosporales</taxon>
        <taxon>Streptomycetaceae</taxon>
        <taxon>Streptomyces</taxon>
    </lineage>
</organism>
<proteinExistence type="predicted"/>
<evidence type="ECO:0000313" key="1">
    <source>
        <dbReference type="EMBL" id="MFC6057601.1"/>
    </source>
</evidence>
<accession>A0ABW1M213</accession>
<evidence type="ECO:0000313" key="2">
    <source>
        <dbReference type="Proteomes" id="UP001596242"/>
    </source>
</evidence>
<reference evidence="2" key="1">
    <citation type="journal article" date="2019" name="Int. J. Syst. Evol. Microbiol.">
        <title>The Global Catalogue of Microorganisms (GCM) 10K type strain sequencing project: providing services to taxonomists for standard genome sequencing and annotation.</title>
        <authorList>
            <consortium name="The Broad Institute Genomics Platform"/>
            <consortium name="The Broad Institute Genome Sequencing Center for Infectious Disease"/>
            <person name="Wu L."/>
            <person name="Ma J."/>
        </authorList>
    </citation>
    <scope>NUCLEOTIDE SEQUENCE [LARGE SCALE GENOMIC DNA]</scope>
    <source>
        <strain evidence="2">JCM 12763</strain>
    </source>
</reference>
<evidence type="ECO:0008006" key="3">
    <source>
        <dbReference type="Google" id="ProtNLM"/>
    </source>
</evidence>
<dbReference type="EMBL" id="JBHSPT010000045">
    <property type="protein sequence ID" value="MFC6057601.1"/>
    <property type="molecule type" value="Genomic_DNA"/>
</dbReference>
<keyword evidence="2" id="KW-1185">Reference proteome</keyword>
<comment type="caution">
    <text evidence="1">The sequence shown here is derived from an EMBL/GenBank/DDBJ whole genome shotgun (WGS) entry which is preliminary data.</text>
</comment>
<gene>
    <name evidence="1" type="ORF">ACFP50_19710</name>
</gene>